<feature type="domain" description="Transposase (putative) YhgA-like" evidence="1">
    <location>
        <begin position="129"/>
        <end position="217"/>
    </location>
</feature>
<name>A0A9D1WHI5_9FIRM</name>
<reference evidence="2" key="1">
    <citation type="journal article" date="2021" name="PeerJ">
        <title>Extensive microbial diversity within the chicken gut microbiome revealed by metagenomics and culture.</title>
        <authorList>
            <person name="Gilroy R."/>
            <person name="Ravi A."/>
            <person name="Getino M."/>
            <person name="Pursley I."/>
            <person name="Horton D.L."/>
            <person name="Alikhan N.F."/>
            <person name="Baker D."/>
            <person name="Gharbi K."/>
            <person name="Hall N."/>
            <person name="Watson M."/>
            <person name="Adriaenssens E.M."/>
            <person name="Foster-Nyarko E."/>
            <person name="Jarju S."/>
            <person name="Secka A."/>
            <person name="Antonio M."/>
            <person name="Oren A."/>
            <person name="Chaudhuri R.R."/>
            <person name="La Ragione R."/>
            <person name="Hildebrand F."/>
            <person name="Pallen M.J."/>
        </authorList>
    </citation>
    <scope>NUCLEOTIDE SEQUENCE</scope>
    <source>
        <strain evidence="2">ChiSjej1B19-8411</strain>
    </source>
</reference>
<dbReference type="EMBL" id="DXEX01000116">
    <property type="protein sequence ID" value="HIX59074.1"/>
    <property type="molecule type" value="Genomic_DNA"/>
</dbReference>
<organism evidence="2 3">
    <name type="scientific">Candidatus Blautia gallistercoris</name>
    <dbReference type="NCBI Taxonomy" id="2838490"/>
    <lineage>
        <taxon>Bacteria</taxon>
        <taxon>Bacillati</taxon>
        <taxon>Bacillota</taxon>
        <taxon>Clostridia</taxon>
        <taxon>Lachnospirales</taxon>
        <taxon>Lachnospiraceae</taxon>
        <taxon>Blautia</taxon>
    </lineage>
</organism>
<sequence length="360" mass="41418">MGRPDLVSREYFRDPGRLADLLNAELFQGECRIRQEDIRQRDPSEVRNLTEDTAICASLITRDQMGEIQIGLQVVLVALEVQTGRHYAMPLRILSGDSAGYEAQWRQIRAVHKRKQDLKGEEYLSGFARDDRLAPILTLVLYFGQEPWDGPRSLKEMLDLRHCPPEMARQITDYPLHLIEVREYPRLERFHSDLRYVFGFLQRDRRKEELYQYVTENRAAFSHLDGAAYQMIQVMSHSSGLLNEKEEYENEEGEIDMCQALLDMREECISIGKEKGREEGISIGREEGISIGKEKGILIGKKEGISIGRTEGISVGRKEGISIGKQMTKQVFRLWIAGKTEKEIAETCEIPIEEVKEILE</sequence>
<reference evidence="2" key="2">
    <citation type="submission" date="2021-04" db="EMBL/GenBank/DDBJ databases">
        <authorList>
            <person name="Gilroy R."/>
        </authorList>
    </citation>
    <scope>NUCLEOTIDE SEQUENCE</scope>
    <source>
        <strain evidence="2">ChiSjej1B19-8411</strain>
    </source>
</reference>
<dbReference type="AlphaFoldDB" id="A0A9D1WHI5"/>
<evidence type="ECO:0000313" key="2">
    <source>
        <dbReference type="EMBL" id="HIX59074.1"/>
    </source>
</evidence>
<evidence type="ECO:0000313" key="3">
    <source>
        <dbReference type="Proteomes" id="UP000886817"/>
    </source>
</evidence>
<comment type="caution">
    <text evidence="2">The sequence shown here is derived from an EMBL/GenBank/DDBJ whole genome shotgun (WGS) entry which is preliminary data.</text>
</comment>
<proteinExistence type="predicted"/>
<protein>
    <submittedName>
        <fullName evidence="2">Rpn family recombination-promoting nuclease/putative transposase</fullName>
    </submittedName>
</protein>
<dbReference type="Proteomes" id="UP000886817">
    <property type="component" value="Unassembled WGS sequence"/>
</dbReference>
<gene>
    <name evidence="2" type="ORF">IAA45_05080</name>
</gene>
<accession>A0A9D1WHI5</accession>
<dbReference type="InterPro" id="IPR006842">
    <property type="entry name" value="Transposase_31"/>
</dbReference>
<evidence type="ECO:0000259" key="1">
    <source>
        <dbReference type="Pfam" id="PF04754"/>
    </source>
</evidence>
<dbReference type="Pfam" id="PF04754">
    <property type="entry name" value="Transposase_31"/>
    <property type="match status" value="1"/>
</dbReference>